<accession>A0ABS5F822</accession>
<protein>
    <submittedName>
        <fullName evidence="2">Type II toxin-antitoxin system CcdA family antitoxin</fullName>
    </submittedName>
</protein>
<dbReference type="RefSeq" id="WP_211856610.1">
    <property type="nucleotide sequence ID" value="NZ_JAAGBB010000066.1"/>
</dbReference>
<keyword evidence="1" id="KW-1277">Toxin-antitoxin system</keyword>
<name>A0ABS5F822_9PROT</name>
<dbReference type="Pfam" id="PF07362">
    <property type="entry name" value="CcdA"/>
    <property type="match status" value="1"/>
</dbReference>
<evidence type="ECO:0000256" key="1">
    <source>
        <dbReference type="ARBA" id="ARBA00022649"/>
    </source>
</evidence>
<gene>
    <name evidence="2" type="ORF">GXW71_30425</name>
</gene>
<sequence>MTHFDSRALKRPVNLSLNSDLVRRAKDLTSNLSDTVETLLAEFVDAETTRRAETQRQIDALVEASNGFIARHGAFGDEFSTL</sequence>
<comment type="caution">
    <text evidence="2">The sequence shown here is derived from an EMBL/GenBank/DDBJ whole genome shotgun (WGS) entry which is preliminary data.</text>
</comment>
<dbReference type="Proteomes" id="UP001196870">
    <property type="component" value="Unassembled WGS sequence"/>
</dbReference>
<dbReference type="EMBL" id="JAAGBB010000066">
    <property type="protein sequence ID" value="MBR0668706.1"/>
    <property type="molecule type" value="Genomic_DNA"/>
</dbReference>
<reference evidence="3" key="1">
    <citation type="journal article" date="2021" name="Syst. Appl. Microbiol.">
        <title>Roseomonas hellenica sp. nov., isolated from roots of wild-growing Alkanna tinctoria.</title>
        <authorList>
            <person name="Rat A."/>
            <person name="Naranjo H.D."/>
            <person name="Lebbe L."/>
            <person name="Cnockaert M."/>
            <person name="Krigas N."/>
            <person name="Grigoriadou K."/>
            <person name="Maloupa E."/>
            <person name="Willems A."/>
        </authorList>
    </citation>
    <scope>NUCLEOTIDE SEQUENCE [LARGE SCALE GENOMIC DNA]</scope>
    <source>
        <strain evidence="3">LMG 31523</strain>
    </source>
</reference>
<evidence type="ECO:0000313" key="2">
    <source>
        <dbReference type="EMBL" id="MBR0668706.1"/>
    </source>
</evidence>
<dbReference type="InterPro" id="IPR009956">
    <property type="entry name" value="Post-segregation_anti-tox_CcdA"/>
</dbReference>
<organism evidence="2 3">
    <name type="scientific">Plastoroseomonas hellenica</name>
    <dbReference type="NCBI Taxonomy" id="2687306"/>
    <lineage>
        <taxon>Bacteria</taxon>
        <taxon>Pseudomonadati</taxon>
        <taxon>Pseudomonadota</taxon>
        <taxon>Alphaproteobacteria</taxon>
        <taxon>Acetobacterales</taxon>
        <taxon>Acetobacteraceae</taxon>
        <taxon>Plastoroseomonas</taxon>
    </lineage>
</organism>
<proteinExistence type="predicted"/>
<keyword evidence="3" id="KW-1185">Reference proteome</keyword>
<evidence type="ECO:0000313" key="3">
    <source>
        <dbReference type="Proteomes" id="UP001196870"/>
    </source>
</evidence>